<name>A0A9W4R041_9GAMM</name>
<keyword evidence="2 4" id="KW-0732">Signal</keyword>
<dbReference type="GO" id="GO:0030313">
    <property type="term" value="C:cell envelope"/>
    <property type="evidence" value="ECO:0007669"/>
    <property type="project" value="UniProtKB-SubCell"/>
</dbReference>
<comment type="caution">
    <text evidence="6">The sequence shown here is derived from an EMBL/GenBank/DDBJ whole genome shotgun (WGS) entry which is preliminary data.</text>
</comment>
<evidence type="ECO:0000313" key="6">
    <source>
        <dbReference type="EMBL" id="CAH9061305.1"/>
    </source>
</evidence>
<evidence type="ECO:0000256" key="4">
    <source>
        <dbReference type="SAM" id="SignalP"/>
    </source>
</evidence>
<dbReference type="AlphaFoldDB" id="A0A9W4R041"/>
<dbReference type="InterPro" id="IPR034984">
    <property type="entry name" value="Imelysin-like_IPPA"/>
</dbReference>
<evidence type="ECO:0000256" key="1">
    <source>
        <dbReference type="ARBA" id="ARBA00004196"/>
    </source>
</evidence>
<dbReference type="CDD" id="cd14659">
    <property type="entry name" value="Imelysin-like_IPPA"/>
    <property type="match status" value="1"/>
</dbReference>
<protein>
    <recommendedName>
        <fullName evidence="5">Imelysin-like domain-containing protein</fullName>
    </recommendedName>
</protein>
<dbReference type="PROSITE" id="PS51257">
    <property type="entry name" value="PROKAR_LIPOPROTEIN"/>
    <property type="match status" value="1"/>
</dbReference>
<reference evidence="6" key="1">
    <citation type="submission" date="2022-07" db="EMBL/GenBank/DDBJ databases">
        <authorList>
            <person name="Criscuolo A."/>
        </authorList>
    </citation>
    <scope>NUCLEOTIDE SEQUENCE</scope>
    <source>
        <strain evidence="6">CIP111854</strain>
    </source>
</reference>
<feature type="signal peptide" evidence="4">
    <location>
        <begin position="1"/>
        <end position="24"/>
    </location>
</feature>
<dbReference type="Proteomes" id="UP001152467">
    <property type="component" value="Unassembled WGS sequence"/>
</dbReference>
<dbReference type="EMBL" id="CAMAPC010000011">
    <property type="protein sequence ID" value="CAH9061305.1"/>
    <property type="molecule type" value="Genomic_DNA"/>
</dbReference>
<dbReference type="Gene3D" id="1.20.1420.20">
    <property type="entry name" value="M75 peptidase, HXXE motif"/>
    <property type="match status" value="1"/>
</dbReference>
<feature type="region of interest" description="Disordered" evidence="3">
    <location>
        <begin position="28"/>
        <end position="57"/>
    </location>
</feature>
<evidence type="ECO:0000313" key="7">
    <source>
        <dbReference type="Proteomes" id="UP001152467"/>
    </source>
</evidence>
<feature type="chain" id="PRO_5040769407" description="Imelysin-like domain-containing protein" evidence="4">
    <location>
        <begin position="25"/>
        <end position="394"/>
    </location>
</feature>
<organism evidence="6 7">
    <name type="scientific">Pseudoalteromonas holothuriae</name>
    <dbReference type="NCBI Taxonomy" id="2963714"/>
    <lineage>
        <taxon>Bacteria</taxon>
        <taxon>Pseudomonadati</taxon>
        <taxon>Pseudomonadota</taxon>
        <taxon>Gammaproteobacteria</taxon>
        <taxon>Alteromonadales</taxon>
        <taxon>Pseudoalteromonadaceae</taxon>
        <taxon>Pseudoalteromonas</taxon>
    </lineage>
</organism>
<gene>
    <name evidence="6" type="ORF">PSECIP111854_02782</name>
</gene>
<dbReference type="RefSeq" id="WP_261626635.1">
    <property type="nucleotide sequence ID" value="NZ_CAMAPC010000011.1"/>
</dbReference>
<dbReference type="InterPro" id="IPR018976">
    <property type="entry name" value="Imelysin-like"/>
</dbReference>
<feature type="domain" description="Imelysin-like" evidence="5">
    <location>
        <begin position="75"/>
        <end position="373"/>
    </location>
</feature>
<evidence type="ECO:0000259" key="5">
    <source>
        <dbReference type="Pfam" id="PF09375"/>
    </source>
</evidence>
<dbReference type="InterPro" id="IPR038352">
    <property type="entry name" value="Imelysin_sf"/>
</dbReference>
<proteinExistence type="predicted"/>
<accession>A0A9W4R041</accession>
<comment type="subcellular location">
    <subcellularLocation>
        <location evidence="1">Cell envelope</location>
    </subcellularLocation>
</comment>
<dbReference type="Pfam" id="PF09375">
    <property type="entry name" value="Peptidase_M75"/>
    <property type="match status" value="1"/>
</dbReference>
<sequence>MAQKDKKAVFWTFFLVLMTTVSLSGCGGGSDTPQINKEQQEQNNNTEGDSTTTQKKLTPEQGYEQLTRAMVDSVILPVYQNVKQQNLALKAQTAAFCNNTQRDHSSLIQLQSTWQQTSLAWQQARTIKLGPIADTYHYSRIQFWPISADKLASDVIALLAAEPDFSKGVASLKHQVQGLPAYEYIVFNSQIPLFEAQDLDKRCNYLNAITENIETLLINSITHWQGEYGDNFKAGSGKFTDKKQALEKLLTIWFEYLEVIKDNKIDGPLALETPGKAELVESAFSQTSLRNIHANIVALEQIYKGSEGFGFGDYLSKVSQRDDVATEIDLHFKAIYDAIDVMQYQPMKTLIATNQGRFQLEVLSTSIANLRSLMSSDFVQITGLEPGFNTNDGD</sequence>
<evidence type="ECO:0000256" key="3">
    <source>
        <dbReference type="SAM" id="MobiDB-lite"/>
    </source>
</evidence>
<evidence type="ECO:0000256" key="2">
    <source>
        <dbReference type="ARBA" id="ARBA00022729"/>
    </source>
</evidence>
<keyword evidence="7" id="KW-1185">Reference proteome</keyword>